<evidence type="ECO:0000313" key="3">
    <source>
        <dbReference type="Proteomes" id="UP000220251"/>
    </source>
</evidence>
<dbReference type="OrthoDB" id="5756516at2"/>
<dbReference type="SUPFAM" id="SSF53756">
    <property type="entry name" value="UDP-Glycosyltransferase/glycogen phosphorylase"/>
    <property type="match status" value="1"/>
</dbReference>
<protein>
    <recommendedName>
        <fullName evidence="1">Spore protein YkvP/CgeB glycosyl transferase-like domain-containing protein</fullName>
    </recommendedName>
</protein>
<reference evidence="3" key="1">
    <citation type="submission" date="2015-06" db="EMBL/GenBank/DDBJ databases">
        <authorList>
            <person name="Bertelli C."/>
        </authorList>
    </citation>
    <scope>NUCLEOTIDE SEQUENCE [LARGE SCALE GENOMIC DNA]</scope>
    <source>
        <strain evidence="3">CRIB-30</strain>
    </source>
</reference>
<dbReference type="InterPro" id="IPR055259">
    <property type="entry name" value="YkvP/CgeB_Glyco_trans-like"/>
</dbReference>
<dbReference type="EMBL" id="CWGJ01000001">
    <property type="protein sequence ID" value="CRX37458.1"/>
    <property type="molecule type" value="Genomic_DNA"/>
</dbReference>
<organism evidence="2 3">
    <name type="scientific">Estrella lausannensis</name>
    <dbReference type="NCBI Taxonomy" id="483423"/>
    <lineage>
        <taxon>Bacteria</taxon>
        <taxon>Pseudomonadati</taxon>
        <taxon>Chlamydiota</taxon>
        <taxon>Chlamydiia</taxon>
        <taxon>Parachlamydiales</taxon>
        <taxon>Candidatus Criblamydiaceae</taxon>
        <taxon>Estrella</taxon>
    </lineage>
</organism>
<dbReference type="Proteomes" id="UP000220251">
    <property type="component" value="Unassembled WGS sequence"/>
</dbReference>
<sequence length="396" mass="45350">MVGKIDLFMPPRSQYGVLHHFTEKLAEAFTRQGVESTILEAEWNNPKPFLDRLLSNKPDCTLSFNGLLPDDEGRFFCDLIGIPHVAFLVDSQNQFFPLIQSPNTIISCTDRYTCDFFKGVKSKNVLFVPHGVERELSPDPEPLKTYDVVMLNSLIDYEEMRNEWKEKYPPIILEAMNEAIEATMADNSTWYVQAFVYSLDRQIELKGAIDPRQVDFPTVFDDLEMYLKGISRIQLLRSVKDAEVHVFGAGVEGKSWKHFIGKDMPNIIFHEPVPYGQAMEIIKQSKIVLNICPWIRNGSHERVLVSLALGALPLTDENLFFKENFENGKEIAMFSYPEMDKINDQINEYLSNDSLRDAITKAGRAKVLKHHTWDSRARQLIEELTPILNAQKSSKG</sequence>
<name>A0A0H5DNR7_9BACT</name>
<dbReference type="RefSeq" id="WP_098037311.1">
    <property type="nucleotide sequence ID" value="NZ_CWGJ01000001.1"/>
</dbReference>
<evidence type="ECO:0000313" key="2">
    <source>
        <dbReference type="EMBL" id="CRX37458.1"/>
    </source>
</evidence>
<dbReference type="Gene3D" id="3.40.50.2000">
    <property type="entry name" value="Glycogen Phosphorylase B"/>
    <property type="match status" value="1"/>
</dbReference>
<dbReference type="Pfam" id="PF13524">
    <property type="entry name" value="Glyco_trans_1_2"/>
    <property type="match status" value="1"/>
</dbReference>
<dbReference type="AlphaFoldDB" id="A0A0H5DNR7"/>
<evidence type="ECO:0000259" key="1">
    <source>
        <dbReference type="Pfam" id="PF13524"/>
    </source>
</evidence>
<accession>A0A0H5DNR7</accession>
<proteinExistence type="predicted"/>
<keyword evidence="3" id="KW-1185">Reference proteome</keyword>
<gene>
    <name evidence="2" type="ORF">ELAC_0095</name>
</gene>
<feature type="domain" description="Spore protein YkvP/CgeB glycosyl transferase-like" evidence="1">
    <location>
        <begin position="234"/>
        <end position="381"/>
    </location>
</feature>